<feature type="domain" description="FlgD/Vpr Ig-like" evidence="1">
    <location>
        <begin position="170"/>
        <end position="232"/>
    </location>
</feature>
<dbReference type="Gene3D" id="2.60.40.4070">
    <property type="match status" value="1"/>
</dbReference>
<accession>A0A7C1BB41</accession>
<dbReference type="NCBIfam" id="TIGR04183">
    <property type="entry name" value="Por_Secre_tail"/>
    <property type="match status" value="1"/>
</dbReference>
<dbReference type="EMBL" id="DRBW01000251">
    <property type="protein sequence ID" value="HDM90911.1"/>
    <property type="molecule type" value="Genomic_DNA"/>
</dbReference>
<evidence type="ECO:0000259" key="1">
    <source>
        <dbReference type="Pfam" id="PF13860"/>
    </source>
</evidence>
<protein>
    <submittedName>
        <fullName evidence="2">T9SS type A sorting domain-containing protein</fullName>
    </submittedName>
</protein>
<dbReference type="Proteomes" id="UP000885931">
    <property type="component" value="Unassembled WGS sequence"/>
</dbReference>
<comment type="caution">
    <text evidence="2">The sequence shown here is derived from an EMBL/GenBank/DDBJ whole genome shotgun (WGS) entry which is preliminary data.</text>
</comment>
<organism evidence="2">
    <name type="scientific">candidate division WOR-3 bacterium</name>
    <dbReference type="NCBI Taxonomy" id="2052148"/>
    <lineage>
        <taxon>Bacteria</taxon>
        <taxon>Bacteria division WOR-3</taxon>
    </lineage>
</organism>
<feature type="non-terminal residue" evidence="2">
    <location>
        <position position="1"/>
    </location>
</feature>
<gene>
    <name evidence="2" type="ORF">ENG67_06875</name>
</gene>
<dbReference type="Pfam" id="PF13860">
    <property type="entry name" value="FlgD_ig"/>
    <property type="match status" value="1"/>
</dbReference>
<name>A0A7C1BB41_UNCW3</name>
<sequence>GNLYLEGGDVWYWDPQNEDGYDFNPIFGITPTADGTSDLQKVAGMNGTFTEGDTFNYSGENNYIDHLEPDPASNSFVIFSNPQISYNVAIANIDTSESGLEYRTVGLSFELAGLDDMDSSTSKLILLGRIMAEFFGIPPTGVQEKSGRLDRNLTFLLYQSVPNPAKGVVSIPFSLPSKTPVSLKIYDISGRCIKTLYRGVLEGGYHSFTWNGSDERGIEVPSGVYFYRLEAGNRRATRKLLFLR</sequence>
<dbReference type="InterPro" id="IPR025965">
    <property type="entry name" value="FlgD/Vpr_Ig-like"/>
</dbReference>
<dbReference type="AlphaFoldDB" id="A0A7C1BB41"/>
<reference evidence="2" key="1">
    <citation type="journal article" date="2020" name="mSystems">
        <title>Genome- and Community-Level Interaction Insights into Carbon Utilization and Element Cycling Functions of Hydrothermarchaeota in Hydrothermal Sediment.</title>
        <authorList>
            <person name="Zhou Z."/>
            <person name="Liu Y."/>
            <person name="Xu W."/>
            <person name="Pan J."/>
            <person name="Luo Z.H."/>
            <person name="Li M."/>
        </authorList>
    </citation>
    <scope>NUCLEOTIDE SEQUENCE [LARGE SCALE GENOMIC DNA]</scope>
    <source>
        <strain evidence="2">HyVt-237</strain>
    </source>
</reference>
<evidence type="ECO:0000313" key="2">
    <source>
        <dbReference type="EMBL" id="HDM90911.1"/>
    </source>
</evidence>
<dbReference type="InterPro" id="IPR026444">
    <property type="entry name" value="Secre_tail"/>
</dbReference>
<proteinExistence type="predicted"/>